<comment type="caution">
    <text evidence="2">The sequence shown here is derived from an EMBL/GenBank/DDBJ whole genome shotgun (WGS) entry which is preliminary data.</text>
</comment>
<evidence type="ECO:0000256" key="1">
    <source>
        <dbReference type="SAM" id="SignalP"/>
    </source>
</evidence>
<evidence type="ECO:0000313" key="3">
    <source>
        <dbReference type="Proteomes" id="UP000653797"/>
    </source>
</evidence>
<keyword evidence="3" id="KW-1185">Reference proteome</keyword>
<organism evidence="2 3">
    <name type="scientific">Spirosoma validum</name>
    <dbReference type="NCBI Taxonomy" id="2771355"/>
    <lineage>
        <taxon>Bacteria</taxon>
        <taxon>Pseudomonadati</taxon>
        <taxon>Bacteroidota</taxon>
        <taxon>Cytophagia</taxon>
        <taxon>Cytophagales</taxon>
        <taxon>Cytophagaceae</taxon>
        <taxon>Spirosoma</taxon>
    </lineage>
</organism>
<protein>
    <recommendedName>
        <fullName evidence="4">Outer membrane beta-barrel protein</fullName>
    </recommendedName>
</protein>
<accession>A0A927B3L8</accession>
<dbReference type="Proteomes" id="UP000653797">
    <property type="component" value="Unassembled WGS sequence"/>
</dbReference>
<dbReference type="RefSeq" id="WP_191040393.1">
    <property type="nucleotide sequence ID" value="NZ_JACXAA010000006.1"/>
</dbReference>
<gene>
    <name evidence="2" type="ORF">IC230_17820</name>
</gene>
<dbReference type="AlphaFoldDB" id="A0A927B3L8"/>
<evidence type="ECO:0008006" key="4">
    <source>
        <dbReference type="Google" id="ProtNLM"/>
    </source>
</evidence>
<feature type="chain" id="PRO_5036746760" description="Outer membrane beta-barrel protein" evidence="1">
    <location>
        <begin position="24"/>
        <end position="219"/>
    </location>
</feature>
<reference evidence="2" key="1">
    <citation type="submission" date="2020-09" db="EMBL/GenBank/DDBJ databases">
        <authorList>
            <person name="Kim M.K."/>
        </authorList>
    </citation>
    <scope>NUCLEOTIDE SEQUENCE</scope>
    <source>
        <strain evidence="2">BT704</strain>
    </source>
</reference>
<proteinExistence type="predicted"/>
<evidence type="ECO:0000313" key="2">
    <source>
        <dbReference type="EMBL" id="MBD2754768.1"/>
    </source>
</evidence>
<feature type="signal peptide" evidence="1">
    <location>
        <begin position="1"/>
        <end position="23"/>
    </location>
</feature>
<name>A0A927B3L8_9BACT</name>
<keyword evidence="1" id="KW-0732">Signal</keyword>
<dbReference type="EMBL" id="JACXAA010000006">
    <property type="protein sequence ID" value="MBD2754768.1"/>
    <property type="molecule type" value="Genomic_DNA"/>
</dbReference>
<sequence>MMIHLRILVWITCLLISRSVANAQSVQRTDTVQLTPPPRGPYNFVMTVGSGLSFYSTHLGVPAALEQTHVSRFGVPATLRMMWYPDHRLRIGLETGWTTMYSYRGHVSGEPAHVYVSLVPILLVFSMPMAWLSGTERSIARRFAATVGTGVYLNHSRLDYLGTVLTNTNSLGWMAAGSYTQPIGRRLRVAGELKWYDAVAAENAAFTAEVQLVWRAFSW</sequence>